<keyword evidence="3 8" id="KW-0812">Transmembrane</keyword>
<comment type="subcellular location">
    <subcellularLocation>
        <location evidence="1">Cell membrane</location>
        <topology evidence="1">Multi-pass membrane protein</topology>
    </subcellularLocation>
</comment>
<keyword evidence="4 8" id="KW-1133">Transmembrane helix</keyword>
<reference evidence="9 10" key="1">
    <citation type="submission" date="2018-10" db="EMBL/GenBank/DDBJ databases">
        <authorList>
            <consortium name="Pathogen Informatics"/>
        </authorList>
    </citation>
    <scope>NUCLEOTIDE SEQUENCE [LARGE SCALE GENOMIC DNA]</scope>
</reference>
<proteinExistence type="inferred from homology"/>
<keyword evidence="5 8" id="KW-0472">Membrane</keyword>
<dbReference type="InterPro" id="IPR009539">
    <property type="entry name" value="VANGL"/>
</dbReference>
<dbReference type="GO" id="GO:0005886">
    <property type="term" value="C:plasma membrane"/>
    <property type="evidence" value="ECO:0007669"/>
    <property type="project" value="UniProtKB-SubCell"/>
</dbReference>
<evidence type="ECO:0000256" key="8">
    <source>
        <dbReference type="SAM" id="Phobius"/>
    </source>
</evidence>
<feature type="transmembrane region" description="Helical" evidence="8">
    <location>
        <begin position="431"/>
        <end position="453"/>
    </location>
</feature>
<name>A0A0R3UHN2_MESCO</name>
<evidence type="ECO:0000256" key="3">
    <source>
        <dbReference type="ARBA" id="ARBA00022692"/>
    </source>
</evidence>
<evidence type="ECO:0000256" key="7">
    <source>
        <dbReference type="SAM" id="MobiDB-lite"/>
    </source>
</evidence>
<evidence type="ECO:0000256" key="2">
    <source>
        <dbReference type="ARBA" id="ARBA00022475"/>
    </source>
</evidence>
<dbReference type="Proteomes" id="UP000267029">
    <property type="component" value="Unassembled WGS sequence"/>
</dbReference>
<dbReference type="STRING" id="53468.A0A0R3UHN2"/>
<protein>
    <recommendedName>
        <fullName evidence="11">Vang-like protein</fullName>
    </recommendedName>
</protein>
<evidence type="ECO:0000256" key="5">
    <source>
        <dbReference type="ARBA" id="ARBA00023136"/>
    </source>
</evidence>
<dbReference type="AlphaFoldDB" id="A0A0R3UHN2"/>
<feature type="region of interest" description="Disordered" evidence="7">
    <location>
        <begin position="1"/>
        <end position="43"/>
    </location>
</feature>
<evidence type="ECO:0000256" key="6">
    <source>
        <dbReference type="ARBA" id="ARBA00025718"/>
    </source>
</evidence>
<evidence type="ECO:0000313" key="10">
    <source>
        <dbReference type="Proteomes" id="UP000267029"/>
    </source>
</evidence>
<dbReference type="PANTHER" id="PTHR20886">
    <property type="entry name" value="VANG-LIKE PROTEIN"/>
    <property type="match status" value="1"/>
</dbReference>
<comment type="similarity">
    <text evidence="6">Belongs to the Vang family.</text>
</comment>
<sequence>MFHQPFFEPPPQMPGVQVEPGAPIQEEPTLQPPATSFPPDTHTPVSEQFDDVTYLGSEVTVIHRVPNQTVANCWRQDARGVFLQHHETGRGRFENESSSTTLSCADSYQAQQNARENEGTVCENGTRAVTADAEDVTIVCVASQKLEPTGSGDKKYCGRRRRSSDERDDRHSFGRHRRRQQSTHCMSEGEVDGREGGGRHKKHRWSRRRSEEQRGARTHSPSCNWDHSHGSSWTHVTECGHTNSLPSMKKHWYHSSNSSPVLRRRKPITGMFGANLLASQKEEQWSDGEQVHLRPISPNNCGIIGLSFICLLAIACLLSPIFMLLLPLILSLDHMDTQHSPFYSAFPIAHNCNVRCEADLLSISIKTLLLCLTTWKLYVQPIVSVCRRLRIRPLSVSALLNRKFRAVGCFSLDFSPFDPACLHPFPSTERLIGLTLSVNLLGVGATCAFWVAFVARWMRRMFRTRPDHLSAVSQDLHVQFGIPASLTHPSDASDQSGPANTSYSGLASFVLTFTDTLLLLHLVAVMLRTWNSVRGGDRRFVVQVVRSPDGVSKTYRVAGASLEVVATHIIQRYNVDFPVECKVWIVCNLSTPPSPTVFAIVRAKVKVEPTPPPNHDPDGWVTHSSEYTDRIDVTAKQLCLGSMRDDSRLPKSYVMPSAHSAENLHLGLRIQAILIVKQRYAAGAFTKRKILTAWYSRTSPSFRHHNLYDAQVASAPYRYIRISPDSPENESSRAHSRRASLRLRRKLASFSCLTQEEQEYQMKRCSSAGGGSFFKFYSLDGPDVCSTAAESLTTLKGGVNDGDGGGRNVATLCADRYRSEVEFERVVRKRRMRLLLATEKAFTGVLAVSPDEISVPGRCGSMTPRQAAQLLFPKIIVPLQKYLRVTRLQHLHPPDSILSRLAICLSHSASPEAFLSIFRAREPSTTVFSAFLAPKRPTGHTKVQSPTTCCGSSPSKTILAQSWHLHILDSEEGSPAMLLKPGTRFYLYRAGVMLFCQIQLEPLLCINRI</sequence>
<feature type="transmembrane region" description="Helical" evidence="8">
    <location>
        <begin position="303"/>
        <end position="330"/>
    </location>
</feature>
<gene>
    <name evidence="9" type="ORF">MCOS_LOCUS6864</name>
</gene>
<evidence type="ECO:0000256" key="4">
    <source>
        <dbReference type="ARBA" id="ARBA00022989"/>
    </source>
</evidence>
<dbReference type="OrthoDB" id="8887313at2759"/>
<evidence type="ECO:0008006" key="11">
    <source>
        <dbReference type="Google" id="ProtNLM"/>
    </source>
</evidence>
<dbReference type="Pfam" id="PF06638">
    <property type="entry name" value="Strabismus"/>
    <property type="match status" value="3"/>
</dbReference>
<accession>A0A0R3UHN2</accession>
<keyword evidence="10" id="KW-1185">Reference proteome</keyword>
<evidence type="ECO:0000313" key="9">
    <source>
        <dbReference type="EMBL" id="VDD80861.1"/>
    </source>
</evidence>
<keyword evidence="2" id="KW-1003">Cell membrane</keyword>
<feature type="region of interest" description="Disordered" evidence="7">
    <location>
        <begin position="149"/>
        <end position="227"/>
    </location>
</feature>
<feature type="compositionally biased region" description="Basic and acidic residues" evidence="7">
    <location>
        <begin position="163"/>
        <end position="172"/>
    </location>
</feature>
<organism evidence="9 10">
    <name type="scientific">Mesocestoides corti</name>
    <name type="common">Flatworm</name>
    <dbReference type="NCBI Taxonomy" id="53468"/>
    <lineage>
        <taxon>Eukaryota</taxon>
        <taxon>Metazoa</taxon>
        <taxon>Spiralia</taxon>
        <taxon>Lophotrochozoa</taxon>
        <taxon>Platyhelminthes</taxon>
        <taxon>Cestoda</taxon>
        <taxon>Eucestoda</taxon>
        <taxon>Cyclophyllidea</taxon>
        <taxon>Mesocestoididae</taxon>
        <taxon>Mesocestoides</taxon>
    </lineage>
</organism>
<feature type="transmembrane region" description="Helical" evidence="8">
    <location>
        <begin position="506"/>
        <end position="530"/>
    </location>
</feature>
<evidence type="ECO:0000256" key="1">
    <source>
        <dbReference type="ARBA" id="ARBA00004651"/>
    </source>
</evidence>
<dbReference type="EMBL" id="UXSR01005303">
    <property type="protein sequence ID" value="VDD80861.1"/>
    <property type="molecule type" value="Genomic_DNA"/>
</dbReference>